<accession>A0A8S1ZH23</accession>
<gene>
    <name evidence="1" type="ORF">AARE701A_LOCUS1570</name>
</gene>
<dbReference type="Proteomes" id="UP000682877">
    <property type="component" value="Chromosome 1"/>
</dbReference>
<evidence type="ECO:0000313" key="1">
    <source>
        <dbReference type="EMBL" id="CAE5957911.1"/>
    </source>
</evidence>
<dbReference type="EMBL" id="LR999451">
    <property type="protein sequence ID" value="CAE5957911.1"/>
    <property type="molecule type" value="Genomic_DNA"/>
</dbReference>
<keyword evidence="2" id="KW-1185">Reference proteome</keyword>
<sequence>MVGGLYFSHEIDRNPSVSEAGTINACVTMVTLDESVRRFMITWPAEYVMEDEGLSSREDLNDLLMEAGFPLESNLFALTELANDSIIQVTSSRDYSTDCALFLILIFRDRLPLFFDEIGEDGENNNYIRFRSASKLAVRSLTRKIYYKTSSIGGAQYVWKSLRMEQEL</sequence>
<evidence type="ECO:0000313" key="2">
    <source>
        <dbReference type="Proteomes" id="UP000682877"/>
    </source>
</evidence>
<organism evidence="1 2">
    <name type="scientific">Arabidopsis arenosa</name>
    <name type="common">Sand rock-cress</name>
    <name type="synonym">Cardaminopsis arenosa</name>
    <dbReference type="NCBI Taxonomy" id="38785"/>
    <lineage>
        <taxon>Eukaryota</taxon>
        <taxon>Viridiplantae</taxon>
        <taxon>Streptophyta</taxon>
        <taxon>Embryophyta</taxon>
        <taxon>Tracheophyta</taxon>
        <taxon>Spermatophyta</taxon>
        <taxon>Magnoliopsida</taxon>
        <taxon>eudicotyledons</taxon>
        <taxon>Gunneridae</taxon>
        <taxon>Pentapetalae</taxon>
        <taxon>rosids</taxon>
        <taxon>malvids</taxon>
        <taxon>Brassicales</taxon>
        <taxon>Brassicaceae</taxon>
        <taxon>Camelineae</taxon>
        <taxon>Arabidopsis</taxon>
    </lineage>
</organism>
<protein>
    <submittedName>
        <fullName evidence="1">Uncharacterized protein</fullName>
    </submittedName>
</protein>
<reference evidence="1" key="1">
    <citation type="submission" date="2021-01" db="EMBL/GenBank/DDBJ databases">
        <authorList>
            <person name="Bezrukov I."/>
        </authorList>
    </citation>
    <scope>NUCLEOTIDE SEQUENCE</scope>
</reference>
<name>A0A8S1ZH23_ARAAE</name>
<proteinExistence type="predicted"/>
<dbReference type="AlphaFoldDB" id="A0A8S1ZH23"/>